<keyword evidence="2" id="KW-0067">ATP-binding</keyword>
<dbReference type="GO" id="GO:0042555">
    <property type="term" value="C:MCM complex"/>
    <property type="evidence" value="ECO:0007669"/>
    <property type="project" value="InterPro"/>
</dbReference>
<dbReference type="Pfam" id="PF14551">
    <property type="entry name" value="MCM_N"/>
    <property type="match status" value="1"/>
</dbReference>
<protein>
    <recommendedName>
        <fullName evidence="2">DNA replication licensing factor MCM7</fullName>
        <ecNumber evidence="2">3.6.4.12</ecNumber>
    </recommendedName>
</protein>
<proteinExistence type="inferred from homology"/>
<dbReference type="GO" id="GO:0006271">
    <property type="term" value="P:DNA strand elongation involved in DNA replication"/>
    <property type="evidence" value="ECO:0007669"/>
    <property type="project" value="TreeGrafter"/>
</dbReference>
<evidence type="ECO:0000256" key="2">
    <source>
        <dbReference type="RuleBase" id="RU365012"/>
    </source>
</evidence>
<keyword evidence="2" id="KW-0347">Helicase</keyword>
<evidence type="ECO:0000259" key="4">
    <source>
        <dbReference type="Pfam" id="PF17207"/>
    </source>
</evidence>
<keyword evidence="1 2" id="KW-0131">Cell cycle</keyword>
<gene>
    <name evidence="2" type="primary">MCM7</name>
    <name evidence="5" type="ORF">TPSB3V08_LOCUS7633</name>
</gene>
<dbReference type="Gene3D" id="2.20.28.10">
    <property type="match status" value="1"/>
</dbReference>
<dbReference type="GO" id="GO:0000727">
    <property type="term" value="P:double-strand break repair via break-induced replication"/>
    <property type="evidence" value="ECO:0007669"/>
    <property type="project" value="TreeGrafter"/>
</dbReference>
<accession>A0A7R9DCE0</accession>
<dbReference type="GO" id="GO:0003697">
    <property type="term" value="F:single-stranded DNA binding"/>
    <property type="evidence" value="ECO:0007669"/>
    <property type="project" value="TreeGrafter"/>
</dbReference>
<dbReference type="Gene3D" id="3.30.1640.10">
    <property type="entry name" value="mini-chromosome maintenance (MCM) complex, chain A, domain 1"/>
    <property type="match status" value="1"/>
</dbReference>
<dbReference type="GO" id="GO:0005634">
    <property type="term" value="C:nucleus"/>
    <property type="evidence" value="ECO:0007669"/>
    <property type="project" value="UniProtKB-SubCell"/>
</dbReference>
<evidence type="ECO:0000313" key="5">
    <source>
        <dbReference type="EMBL" id="CAD7410975.1"/>
    </source>
</evidence>
<feature type="domain" description="MCM OB" evidence="4">
    <location>
        <begin position="209"/>
        <end position="251"/>
    </location>
</feature>
<keyword evidence="2" id="KW-0238">DNA-binding</keyword>
<comment type="similarity">
    <text evidence="2">Belongs to the MCM family.</text>
</comment>
<sequence length="396" mass="44426">MAGRDYVADKEKLRQFLCEFATVDGDGHKTFKYANMMTDLAHRELIGRSGCDHRDHGKSPVSITPGLCLQVSLVVELDDLLEFDSELAESVLANTRRYCNLVSDVVYELLPDFKQKEVVAKDALDVYIELRNGADTVVVAKDALDVYIEHRTMMEQRLRHPGELRNPQNKYPPELMRRYQTSEEHKALNNVVPIEVYFKDQSLRKAVPIREVKADHIGKLVTVRGIVTRSTEVKPMMVVATYTCDQCGAETYQPGRGARVGQVLDCSLGLRLLDPCGVLWNHTTLETATSLCGELAHVDLRPALLCGELAHVDLRPALLCGEHRTCRPEASSSLWRTCTCRPEASSYLRRTCTCRPEASRSVMPASSPHWARGHQPWPSHWTVSLVTDESSQVVNG</sequence>
<dbReference type="EC" id="3.6.4.12" evidence="2"/>
<keyword evidence="2" id="KW-0235">DNA replication</keyword>
<dbReference type="EMBL" id="OD005083">
    <property type="protein sequence ID" value="CAD7410975.1"/>
    <property type="molecule type" value="Genomic_DNA"/>
</dbReference>
<dbReference type="Pfam" id="PF17207">
    <property type="entry name" value="MCM_OB"/>
    <property type="match status" value="1"/>
</dbReference>
<dbReference type="PANTHER" id="PTHR11630:SF26">
    <property type="entry name" value="DNA REPLICATION LICENSING FACTOR MCM7"/>
    <property type="match status" value="1"/>
</dbReference>
<keyword evidence="2" id="KW-0547">Nucleotide-binding</keyword>
<evidence type="ECO:0000256" key="1">
    <source>
        <dbReference type="ARBA" id="ARBA00023306"/>
    </source>
</evidence>
<comment type="function">
    <text evidence="2">Acts as component of the MCM2-7 complex (MCM complex) which is the replicative helicase essential for 'once per cell cycle' DNA replication initiation and elongation in eukaryotic cells. The active ATPase sites in the MCM2-7 ring are formed through the interaction surfaces of two neighboring subunits such that a critical structure of a conserved arginine finger motif is provided in trans relative to the ATP-binding site of the Walker A box of the adjacent subunit. The six ATPase active sites, however, are likely to contribute differentially to the complex helicase activity.</text>
</comment>
<dbReference type="InterPro" id="IPR033762">
    <property type="entry name" value="MCM_OB"/>
</dbReference>
<keyword evidence="2" id="KW-0378">Hydrolase</keyword>
<reference evidence="5" key="1">
    <citation type="submission" date="2020-11" db="EMBL/GenBank/DDBJ databases">
        <authorList>
            <person name="Tran Van P."/>
        </authorList>
    </citation>
    <scope>NUCLEOTIDE SEQUENCE</scope>
</reference>
<dbReference type="Gene3D" id="2.40.50.140">
    <property type="entry name" value="Nucleic acid-binding proteins"/>
    <property type="match status" value="1"/>
</dbReference>
<comment type="catalytic activity">
    <reaction evidence="2">
        <text>ATP + H2O = ADP + phosphate + H(+)</text>
        <dbReference type="Rhea" id="RHEA:13065"/>
        <dbReference type="ChEBI" id="CHEBI:15377"/>
        <dbReference type="ChEBI" id="CHEBI:15378"/>
        <dbReference type="ChEBI" id="CHEBI:30616"/>
        <dbReference type="ChEBI" id="CHEBI:43474"/>
        <dbReference type="ChEBI" id="CHEBI:456216"/>
        <dbReference type="EC" id="3.6.4.12"/>
    </reaction>
</comment>
<dbReference type="AlphaFoldDB" id="A0A7R9DCE0"/>
<dbReference type="GO" id="GO:0016787">
    <property type="term" value="F:hydrolase activity"/>
    <property type="evidence" value="ECO:0007669"/>
    <property type="project" value="UniProtKB-KW"/>
</dbReference>
<dbReference type="PRINTS" id="PR01663">
    <property type="entry name" value="MCMPROTEIN7"/>
</dbReference>
<organism evidence="5">
    <name type="scientific">Timema poppense</name>
    <name type="common">Walking stick</name>
    <dbReference type="NCBI Taxonomy" id="170557"/>
    <lineage>
        <taxon>Eukaryota</taxon>
        <taxon>Metazoa</taxon>
        <taxon>Ecdysozoa</taxon>
        <taxon>Arthropoda</taxon>
        <taxon>Hexapoda</taxon>
        <taxon>Insecta</taxon>
        <taxon>Pterygota</taxon>
        <taxon>Neoptera</taxon>
        <taxon>Polyneoptera</taxon>
        <taxon>Phasmatodea</taxon>
        <taxon>Timematodea</taxon>
        <taxon>Timematoidea</taxon>
        <taxon>Timematidae</taxon>
        <taxon>Timema</taxon>
    </lineage>
</organism>
<keyword evidence="2" id="KW-0539">Nucleus</keyword>
<dbReference type="InterPro" id="IPR031327">
    <property type="entry name" value="MCM"/>
</dbReference>
<dbReference type="GO" id="GO:0005524">
    <property type="term" value="F:ATP binding"/>
    <property type="evidence" value="ECO:0007669"/>
    <property type="project" value="UniProtKB-KW"/>
</dbReference>
<dbReference type="InterPro" id="IPR008050">
    <property type="entry name" value="MCM7"/>
</dbReference>
<dbReference type="SUPFAM" id="SSF50249">
    <property type="entry name" value="Nucleic acid-binding proteins"/>
    <property type="match status" value="1"/>
</dbReference>
<dbReference type="InterPro" id="IPR012340">
    <property type="entry name" value="NA-bd_OB-fold"/>
</dbReference>
<dbReference type="GO" id="GO:0006270">
    <property type="term" value="P:DNA replication initiation"/>
    <property type="evidence" value="ECO:0007669"/>
    <property type="project" value="InterPro"/>
</dbReference>
<evidence type="ECO:0000259" key="3">
    <source>
        <dbReference type="Pfam" id="PF14551"/>
    </source>
</evidence>
<name>A0A7R9DCE0_TIMPO</name>
<feature type="domain" description="MCM N-terminal" evidence="3">
    <location>
        <begin position="71"/>
        <end position="130"/>
    </location>
</feature>
<dbReference type="GO" id="GO:0017116">
    <property type="term" value="F:single-stranded DNA helicase activity"/>
    <property type="evidence" value="ECO:0007669"/>
    <property type="project" value="TreeGrafter"/>
</dbReference>
<comment type="subcellular location">
    <subcellularLocation>
        <location evidence="2">Nucleus</location>
    </subcellularLocation>
</comment>
<dbReference type="PANTHER" id="PTHR11630">
    <property type="entry name" value="DNA REPLICATION LICENSING FACTOR MCM FAMILY MEMBER"/>
    <property type="match status" value="1"/>
</dbReference>
<dbReference type="InterPro" id="IPR027925">
    <property type="entry name" value="MCM_N"/>
</dbReference>